<dbReference type="Proteomes" id="UP000198922">
    <property type="component" value="Unassembled WGS sequence"/>
</dbReference>
<protein>
    <submittedName>
        <fullName evidence="1">Polyketide cyclase / dehydrase and lipid transport</fullName>
    </submittedName>
</protein>
<evidence type="ECO:0000313" key="1">
    <source>
        <dbReference type="EMBL" id="SDF07659.1"/>
    </source>
</evidence>
<dbReference type="STRING" id="521013.SAMN04488567_3327"/>
<dbReference type="OrthoDB" id="7860307at2"/>
<sequence>MELTTRQPVAAPRDFVFAQASDFDAFERLALRRGIAVDTRGAGTARGWGAEVPIMGRTRRIEADLQRYDAPEGYEVLGRVSGVEVLVRVEVSAAAEGAALGLSVRLGAQGMTGKMALQPLALMRGSLESRMAAKLEGYAREIEARWARSRATA</sequence>
<accession>A0A1G7I5M4</accession>
<dbReference type="SUPFAM" id="SSF55961">
    <property type="entry name" value="Bet v1-like"/>
    <property type="match status" value="1"/>
</dbReference>
<evidence type="ECO:0000313" key="2">
    <source>
        <dbReference type="Proteomes" id="UP000198922"/>
    </source>
</evidence>
<dbReference type="EMBL" id="FNAT01000007">
    <property type="protein sequence ID" value="SDF07659.1"/>
    <property type="molecule type" value="Genomic_DNA"/>
</dbReference>
<proteinExistence type="predicted"/>
<name>A0A1G7I5M4_9RHOB</name>
<keyword evidence="2" id="KW-1185">Reference proteome</keyword>
<dbReference type="Gene3D" id="3.30.530.20">
    <property type="match status" value="1"/>
</dbReference>
<organism evidence="1 2">
    <name type="scientific">Limimaricola pyoseonensis</name>
    <dbReference type="NCBI Taxonomy" id="521013"/>
    <lineage>
        <taxon>Bacteria</taxon>
        <taxon>Pseudomonadati</taxon>
        <taxon>Pseudomonadota</taxon>
        <taxon>Alphaproteobacteria</taxon>
        <taxon>Rhodobacterales</taxon>
        <taxon>Paracoccaceae</taxon>
        <taxon>Limimaricola</taxon>
    </lineage>
</organism>
<dbReference type="InterPro" id="IPR023393">
    <property type="entry name" value="START-like_dom_sf"/>
</dbReference>
<gene>
    <name evidence="1" type="ORF">SAMN04488567_3327</name>
</gene>
<dbReference type="AlphaFoldDB" id="A0A1G7I5M4"/>
<reference evidence="2" key="1">
    <citation type="submission" date="2016-10" db="EMBL/GenBank/DDBJ databases">
        <authorList>
            <person name="Varghese N."/>
            <person name="Submissions S."/>
        </authorList>
    </citation>
    <scope>NUCLEOTIDE SEQUENCE [LARGE SCALE GENOMIC DNA]</scope>
    <source>
        <strain evidence="2">DSM 21424</strain>
    </source>
</reference>
<dbReference type="RefSeq" id="WP_090113837.1">
    <property type="nucleotide sequence ID" value="NZ_FNAT01000007.1"/>
</dbReference>